<dbReference type="STRING" id="745531.A0A0C3S4D0"/>
<feature type="region of interest" description="Disordered" evidence="1">
    <location>
        <begin position="71"/>
        <end position="94"/>
    </location>
</feature>
<dbReference type="InterPro" id="IPR011333">
    <property type="entry name" value="SKP1/BTB/POZ_sf"/>
</dbReference>
<evidence type="ECO:0000313" key="3">
    <source>
        <dbReference type="EMBL" id="KIP04942.1"/>
    </source>
</evidence>
<dbReference type="Gene3D" id="3.30.710.10">
    <property type="entry name" value="Potassium Channel Kv1.1, Chain A"/>
    <property type="match status" value="1"/>
</dbReference>
<protein>
    <recommendedName>
        <fullName evidence="2">BTB domain-containing protein</fullName>
    </recommendedName>
</protein>
<reference evidence="3 4" key="1">
    <citation type="journal article" date="2014" name="PLoS Genet.">
        <title>Analysis of the Phlebiopsis gigantea genome, transcriptome and secretome provides insight into its pioneer colonization strategies of wood.</title>
        <authorList>
            <person name="Hori C."/>
            <person name="Ishida T."/>
            <person name="Igarashi K."/>
            <person name="Samejima M."/>
            <person name="Suzuki H."/>
            <person name="Master E."/>
            <person name="Ferreira P."/>
            <person name="Ruiz-Duenas F.J."/>
            <person name="Held B."/>
            <person name="Canessa P."/>
            <person name="Larrondo L.F."/>
            <person name="Schmoll M."/>
            <person name="Druzhinina I.S."/>
            <person name="Kubicek C.P."/>
            <person name="Gaskell J.A."/>
            <person name="Kersten P."/>
            <person name="St John F."/>
            <person name="Glasner J."/>
            <person name="Sabat G."/>
            <person name="Splinter BonDurant S."/>
            <person name="Syed K."/>
            <person name="Yadav J."/>
            <person name="Mgbeahuruike A.C."/>
            <person name="Kovalchuk A."/>
            <person name="Asiegbu F.O."/>
            <person name="Lackner G."/>
            <person name="Hoffmeister D."/>
            <person name="Rencoret J."/>
            <person name="Gutierrez A."/>
            <person name="Sun H."/>
            <person name="Lindquist E."/>
            <person name="Barry K."/>
            <person name="Riley R."/>
            <person name="Grigoriev I.V."/>
            <person name="Henrissat B."/>
            <person name="Kues U."/>
            <person name="Berka R.M."/>
            <person name="Martinez A.T."/>
            <person name="Covert S.F."/>
            <person name="Blanchette R.A."/>
            <person name="Cullen D."/>
        </authorList>
    </citation>
    <scope>NUCLEOTIDE SEQUENCE [LARGE SCALE GENOMIC DNA]</scope>
    <source>
        <strain evidence="3 4">11061_1 CR5-6</strain>
    </source>
</reference>
<dbReference type="HOGENOM" id="CLU_052397_3_0_1"/>
<evidence type="ECO:0000259" key="2">
    <source>
        <dbReference type="SMART" id="SM00225"/>
    </source>
</evidence>
<evidence type="ECO:0000256" key="1">
    <source>
        <dbReference type="SAM" id="MobiDB-lite"/>
    </source>
</evidence>
<dbReference type="EMBL" id="KN840557">
    <property type="protein sequence ID" value="KIP04942.1"/>
    <property type="molecule type" value="Genomic_DNA"/>
</dbReference>
<dbReference type="SMART" id="SM00225">
    <property type="entry name" value="BTB"/>
    <property type="match status" value="1"/>
</dbReference>
<dbReference type="OrthoDB" id="3357985at2759"/>
<name>A0A0C3S4D0_PHLG1</name>
<sequence length="268" mass="29324">MADSITQIETSSQVGDGSISSQLVAPPPFNKPTADAVLRSCDGIDFYVVKAIMAEASSVFEDMFALPQPPSGPTATSGCGAGTSPLGGDPNLADDDGRIIRMTERSTIIEHVLRFVYPVDHPTIVHLEDVFDVLEMGTKFMIDCVVNGAKRRYETLAKQDPLKAYAIACKRQDHSGIHVAVKACLSRPIPTADNYIVELEHLSAGAYIRLQKYHRDCSLAIKALNVDALEYDHKEVPWIKSSIGYAFCWMTTVTPQGYRGIKQKVPAH</sequence>
<organism evidence="3 4">
    <name type="scientific">Phlebiopsis gigantea (strain 11061_1 CR5-6)</name>
    <name type="common">White-rot fungus</name>
    <name type="synonym">Peniophora gigantea</name>
    <dbReference type="NCBI Taxonomy" id="745531"/>
    <lineage>
        <taxon>Eukaryota</taxon>
        <taxon>Fungi</taxon>
        <taxon>Dikarya</taxon>
        <taxon>Basidiomycota</taxon>
        <taxon>Agaricomycotina</taxon>
        <taxon>Agaricomycetes</taxon>
        <taxon>Polyporales</taxon>
        <taxon>Phanerochaetaceae</taxon>
        <taxon>Phlebiopsis</taxon>
    </lineage>
</organism>
<feature type="region of interest" description="Disordered" evidence="1">
    <location>
        <begin position="1"/>
        <end position="26"/>
    </location>
</feature>
<dbReference type="InterPro" id="IPR000210">
    <property type="entry name" value="BTB/POZ_dom"/>
</dbReference>
<feature type="domain" description="BTB" evidence="2">
    <location>
        <begin position="34"/>
        <end position="157"/>
    </location>
</feature>
<gene>
    <name evidence="3" type="ORF">PHLGIDRAFT_175244</name>
</gene>
<dbReference type="Proteomes" id="UP000053257">
    <property type="component" value="Unassembled WGS sequence"/>
</dbReference>
<dbReference type="SUPFAM" id="SSF54695">
    <property type="entry name" value="POZ domain"/>
    <property type="match status" value="1"/>
</dbReference>
<proteinExistence type="predicted"/>
<evidence type="ECO:0000313" key="4">
    <source>
        <dbReference type="Proteomes" id="UP000053257"/>
    </source>
</evidence>
<keyword evidence="4" id="KW-1185">Reference proteome</keyword>
<dbReference type="AlphaFoldDB" id="A0A0C3S4D0"/>
<feature type="compositionally biased region" description="Polar residues" evidence="1">
    <location>
        <begin position="1"/>
        <end position="23"/>
    </location>
</feature>
<accession>A0A0C3S4D0</accession>